<dbReference type="AlphaFoldDB" id="A0A3B0AP30"/>
<reference evidence="4 5" key="1">
    <citation type="journal article" date="2007" name="Int. J. Syst. Evol. Microbiol.">
        <title>Paenibacillus ginsengarvi sp. nov., isolated from soil from ginseng cultivation.</title>
        <authorList>
            <person name="Yoon M.H."/>
            <person name="Ten L.N."/>
            <person name="Im W.T."/>
        </authorList>
    </citation>
    <scope>NUCLEOTIDE SEQUENCE [LARGE SCALE GENOMIC DNA]</scope>
    <source>
        <strain evidence="4 5">KCTC 13059</strain>
    </source>
</reference>
<evidence type="ECO:0000259" key="3">
    <source>
        <dbReference type="Pfam" id="PF00326"/>
    </source>
</evidence>
<dbReference type="RefSeq" id="WP_120751884.1">
    <property type="nucleotide sequence ID" value="NZ_RBAH01000048.1"/>
</dbReference>
<dbReference type="OrthoDB" id="108903at2"/>
<accession>A0A3B0AP30</accession>
<keyword evidence="5" id="KW-1185">Reference proteome</keyword>
<evidence type="ECO:0000256" key="1">
    <source>
        <dbReference type="ARBA" id="ARBA00022801"/>
    </source>
</evidence>
<keyword evidence="2" id="KW-0720">Serine protease</keyword>
<dbReference type="PANTHER" id="PTHR42776:SF27">
    <property type="entry name" value="DIPEPTIDYL PEPTIDASE FAMILY MEMBER 6"/>
    <property type="match status" value="1"/>
</dbReference>
<dbReference type="InterPro" id="IPR011659">
    <property type="entry name" value="WD40"/>
</dbReference>
<dbReference type="InterPro" id="IPR001375">
    <property type="entry name" value="Peptidase_S9_cat"/>
</dbReference>
<proteinExistence type="predicted"/>
<dbReference type="Gene3D" id="3.40.50.1820">
    <property type="entry name" value="alpha/beta hydrolase"/>
    <property type="match status" value="1"/>
</dbReference>
<evidence type="ECO:0000256" key="2">
    <source>
        <dbReference type="ARBA" id="ARBA00022825"/>
    </source>
</evidence>
<evidence type="ECO:0000313" key="5">
    <source>
        <dbReference type="Proteomes" id="UP000282311"/>
    </source>
</evidence>
<dbReference type="EMBL" id="RBAH01000048">
    <property type="protein sequence ID" value="RKN62790.1"/>
    <property type="molecule type" value="Genomic_DNA"/>
</dbReference>
<dbReference type="Pfam" id="PF00326">
    <property type="entry name" value="Peptidase_S9"/>
    <property type="match status" value="1"/>
</dbReference>
<dbReference type="SUPFAM" id="SSF53474">
    <property type="entry name" value="alpha/beta-Hydrolases"/>
    <property type="match status" value="1"/>
</dbReference>
<dbReference type="PANTHER" id="PTHR42776">
    <property type="entry name" value="SERINE PEPTIDASE S9 FAMILY MEMBER"/>
    <property type="match status" value="1"/>
</dbReference>
<dbReference type="SUPFAM" id="SSF69304">
    <property type="entry name" value="Tricorn protease N-terminal domain"/>
    <property type="match status" value="1"/>
</dbReference>
<organism evidence="4 5">
    <name type="scientific">Paenibacillus ginsengarvi</name>
    <dbReference type="NCBI Taxonomy" id="400777"/>
    <lineage>
        <taxon>Bacteria</taxon>
        <taxon>Bacillati</taxon>
        <taxon>Bacillota</taxon>
        <taxon>Bacilli</taxon>
        <taxon>Bacillales</taxon>
        <taxon>Paenibacillaceae</taxon>
        <taxon>Paenibacillus</taxon>
    </lineage>
</organism>
<protein>
    <submittedName>
        <fullName evidence="4">S9 family peptidase</fullName>
    </submittedName>
</protein>
<dbReference type="Proteomes" id="UP000282311">
    <property type="component" value="Unassembled WGS sequence"/>
</dbReference>
<dbReference type="InterPro" id="IPR029058">
    <property type="entry name" value="AB_hydrolase_fold"/>
</dbReference>
<dbReference type="InterPro" id="IPR011042">
    <property type="entry name" value="6-blade_b-propeller_TolB-like"/>
</dbReference>
<dbReference type="GO" id="GO:0006508">
    <property type="term" value="P:proteolysis"/>
    <property type="evidence" value="ECO:0007669"/>
    <property type="project" value="InterPro"/>
</dbReference>
<keyword evidence="1" id="KW-0378">Hydrolase</keyword>
<keyword evidence="2" id="KW-0645">Protease</keyword>
<sequence>MPHEKYAFDEKNRSIWKVGLPDGEAVRLTSPQEDAHTPRWSPDGNRITYISRASGQKEIWLMDADGSNRKQLTRSSFKGHDPFHGSTISWSPDGRNIVYTTLPNGSKYGQQQLLKQQYRNNRDAITIVSEPLDEVKTMYAPLMEESELYVLNVATGENKLLLKRQHAVCSVLDWFNDSELLIKCGRDWLKVSLQDKPPVTVYSGKHAIARIVHSTELLLAQKSGTSRVDIFKTKHGANQQLCSAAAQGEVKIHCWSYDGTKVYVTCRQGVSNVLYRIDAADGSLEPVTEAGRIVRNYDHLAGPVCSRQSDLVIFPYGGPDAPAELWTVREDGSPQQLTRFHLRHFTFAFPQTKIVHYPSGDWEIESLLLLPPGYDPNCKYPSLIYLHGGPELAVEASFTELASASARSAAHYLAAHGYVVLLPNFRGSAGYGEAFKNELGDCRILSGPYQDIMAGTDYLIHENIADPDALGLYGSSYGATLAAWTITQTDRFKGAVGAVGFYDMLHLDRARGTAFHAMFKNRLGDGDPQAMWQTPEVYEQMSPIEQIALIKTPFLLIETGAERKDGGSSGTILLHGLRHFGVKSHLVWYPRAFHNGGWNEEYKKDYMLRLRVWFDHCLKDEPLPEWFASGQQQ</sequence>
<gene>
    <name evidence="4" type="ORF">D7M11_34865</name>
</gene>
<comment type="caution">
    <text evidence="4">The sequence shown here is derived from an EMBL/GenBank/DDBJ whole genome shotgun (WGS) entry which is preliminary data.</text>
</comment>
<evidence type="ECO:0000313" key="4">
    <source>
        <dbReference type="EMBL" id="RKN62790.1"/>
    </source>
</evidence>
<dbReference type="Pfam" id="PF07676">
    <property type="entry name" value="PD40"/>
    <property type="match status" value="2"/>
</dbReference>
<name>A0A3B0AP30_9BACL</name>
<feature type="domain" description="Peptidase S9 prolyl oligopeptidase catalytic" evidence="3">
    <location>
        <begin position="407"/>
        <end position="620"/>
    </location>
</feature>
<dbReference type="GO" id="GO:0004252">
    <property type="term" value="F:serine-type endopeptidase activity"/>
    <property type="evidence" value="ECO:0007669"/>
    <property type="project" value="TreeGrafter"/>
</dbReference>
<dbReference type="Gene3D" id="2.120.10.30">
    <property type="entry name" value="TolB, C-terminal domain"/>
    <property type="match status" value="2"/>
</dbReference>